<gene>
    <name evidence="3" type="ORF">GNZ13_12770</name>
</gene>
<evidence type="ECO:0000256" key="1">
    <source>
        <dbReference type="SAM" id="MobiDB-lite"/>
    </source>
</evidence>
<proteinExistence type="predicted"/>
<dbReference type="AlphaFoldDB" id="A0A972NMV5"/>
<keyword evidence="2" id="KW-0732">Signal</keyword>
<reference evidence="3 4" key="1">
    <citation type="submission" date="2019-11" db="EMBL/GenBank/DDBJ databases">
        <title>Metabolism of dissolved organic matter in forest soils.</title>
        <authorList>
            <person name="Cyle K.T."/>
            <person name="Wilhelm R.C."/>
            <person name="Martinez C.E."/>
        </authorList>
    </citation>
    <scope>NUCLEOTIDE SEQUENCE [LARGE SCALE GENOMIC DNA]</scope>
    <source>
        <strain evidence="3 4">5N</strain>
    </source>
</reference>
<dbReference type="RefSeq" id="WP_172164457.1">
    <property type="nucleotide sequence ID" value="NZ_WOEZ01000061.1"/>
</dbReference>
<keyword evidence="4" id="KW-1185">Reference proteome</keyword>
<name>A0A972NMV5_9BURK</name>
<protein>
    <submittedName>
        <fullName evidence="3">Uncharacterized protein</fullName>
    </submittedName>
</protein>
<feature type="signal peptide" evidence="2">
    <location>
        <begin position="1"/>
        <end position="31"/>
    </location>
</feature>
<evidence type="ECO:0000256" key="2">
    <source>
        <dbReference type="SAM" id="SignalP"/>
    </source>
</evidence>
<evidence type="ECO:0000313" key="4">
    <source>
        <dbReference type="Proteomes" id="UP000655523"/>
    </source>
</evidence>
<sequence length="173" mass="17466">MTVSLRHTTPSLLLAIAITITIATYAAPALAQNAAPAPAAPALAATAATSYGTPTPAPRVNPGAAHRNSEAQLLGAPREYGSPDGQQGNTVDAQQAALLDEQRMTVLGGQGGQPAVGKGQRNKAPAAANGKVRVAGQPGGPNAADRLMPEGAAKTTYADPYDPGKHAVYKSPW</sequence>
<dbReference type="Proteomes" id="UP000655523">
    <property type="component" value="Unassembled WGS sequence"/>
</dbReference>
<comment type="caution">
    <text evidence="3">The sequence shown here is derived from an EMBL/GenBank/DDBJ whole genome shotgun (WGS) entry which is preliminary data.</text>
</comment>
<evidence type="ECO:0000313" key="3">
    <source>
        <dbReference type="EMBL" id="NPT55449.1"/>
    </source>
</evidence>
<feature type="chain" id="PRO_5038137775" evidence="2">
    <location>
        <begin position="32"/>
        <end position="173"/>
    </location>
</feature>
<organism evidence="3 4">
    <name type="scientific">Paraburkholderia elongata</name>
    <dbReference type="NCBI Taxonomy" id="2675747"/>
    <lineage>
        <taxon>Bacteria</taxon>
        <taxon>Pseudomonadati</taxon>
        <taxon>Pseudomonadota</taxon>
        <taxon>Betaproteobacteria</taxon>
        <taxon>Burkholderiales</taxon>
        <taxon>Burkholderiaceae</taxon>
        <taxon>Paraburkholderia</taxon>
    </lineage>
</organism>
<feature type="region of interest" description="Disordered" evidence="1">
    <location>
        <begin position="111"/>
        <end position="173"/>
    </location>
</feature>
<accession>A0A972NMV5</accession>
<dbReference type="EMBL" id="WOEZ01000061">
    <property type="protein sequence ID" value="NPT55449.1"/>
    <property type="molecule type" value="Genomic_DNA"/>
</dbReference>